<evidence type="ECO:0000256" key="1">
    <source>
        <dbReference type="ARBA" id="ARBA00022448"/>
    </source>
</evidence>
<evidence type="ECO:0000256" key="2">
    <source>
        <dbReference type="ARBA" id="ARBA00023136"/>
    </source>
</evidence>
<evidence type="ECO:0000259" key="4">
    <source>
        <dbReference type="SMART" id="SM00965"/>
    </source>
</evidence>
<proteinExistence type="predicted"/>
<dbReference type="Gene3D" id="3.30.1370.130">
    <property type="match status" value="1"/>
</dbReference>
<dbReference type="SMART" id="SM00965">
    <property type="entry name" value="STN"/>
    <property type="match status" value="1"/>
</dbReference>
<name>A0A841GTN4_9BACT</name>
<feature type="domain" description="Secretin/TonB short N-terminal" evidence="4">
    <location>
        <begin position="44"/>
        <end position="92"/>
    </location>
</feature>
<reference evidence="5 6" key="1">
    <citation type="submission" date="2020-08" db="EMBL/GenBank/DDBJ databases">
        <title>Genomic Encyclopedia of Type Strains, Phase IV (KMG-IV): sequencing the most valuable type-strain genomes for metagenomic binning, comparative biology and taxonomic classification.</title>
        <authorList>
            <person name="Goeker M."/>
        </authorList>
    </citation>
    <scope>NUCLEOTIDE SEQUENCE [LARGE SCALE GENOMIC DNA]</scope>
    <source>
        <strain evidence="5 6">DSM 13481</strain>
    </source>
</reference>
<gene>
    <name evidence="5" type="ORF">HNP65_000253</name>
</gene>
<dbReference type="Pfam" id="PF07660">
    <property type="entry name" value="STN"/>
    <property type="match status" value="1"/>
</dbReference>
<keyword evidence="3" id="KW-0998">Cell outer membrane</keyword>
<dbReference type="AlphaFoldDB" id="A0A841GTN4"/>
<dbReference type="Proteomes" id="UP000555828">
    <property type="component" value="Unassembled WGS sequence"/>
</dbReference>
<accession>A0A841GTN4</accession>
<evidence type="ECO:0000313" key="6">
    <source>
        <dbReference type="Proteomes" id="UP000555828"/>
    </source>
</evidence>
<dbReference type="GO" id="GO:0019867">
    <property type="term" value="C:outer membrane"/>
    <property type="evidence" value="ECO:0007669"/>
    <property type="project" value="InterPro"/>
</dbReference>
<dbReference type="EMBL" id="JACHEX010000001">
    <property type="protein sequence ID" value="MBB6061831.1"/>
    <property type="molecule type" value="Genomic_DNA"/>
</dbReference>
<keyword evidence="2" id="KW-0472">Membrane</keyword>
<keyword evidence="1" id="KW-0813">Transport</keyword>
<protein>
    <recommendedName>
        <fullName evidence="4">Secretin/TonB short N-terminal domain-containing protein</fullName>
    </recommendedName>
</protein>
<comment type="caution">
    <text evidence="5">The sequence shown here is derived from an EMBL/GenBank/DDBJ whole genome shotgun (WGS) entry which is preliminary data.</text>
</comment>
<dbReference type="RefSeq" id="WP_184618584.1">
    <property type="nucleotide sequence ID" value="NZ_JACHEX010000001.1"/>
</dbReference>
<evidence type="ECO:0000256" key="3">
    <source>
        <dbReference type="ARBA" id="ARBA00023237"/>
    </source>
</evidence>
<organism evidence="5 6">
    <name type="scientific">Thermosipho japonicus</name>
    <dbReference type="NCBI Taxonomy" id="90323"/>
    <lineage>
        <taxon>Bacteria</taxon>
        <taxon>Thermotogati</taxon>
        <taxon>Thermotogota</taxon>
        <taxon>Thermotogae</taxon>
        <taxon>Thermotogales</taxon>
        <taxon>Fervidobacteriaceae</taxon>
        <taxon>Thermosipho</taxon>
    </lineage>
</organism>
<dbReference type="InterPro" id="IPR011662">
    <property type="entry name" value="Secretin/TonB_short_N"/>
</dbReference>
<evidence type="ECO:0000313" key="5">
    <source>
        <dbReference type="EMBL" id="MBB6061831.1"/>
    </source>
</evidence>
<sequence length="438" mass="50604">MKKIIIVILALFLTIYAFSITKNVYFENMDIKDALIQLGTLYNTSIIFPENLNGKVTVELYNVSIETALNVILSNFNYTFEKINDVYFIITDQSILYYKSHTYTPKFRSPEELSKLIPFKNYIVGNNIIVYCPDDLWNNYKNFLENIDKGAKNNTIISYAIYYIKNSELKNYNIDTKKLLEALPYTSKFNYILNTFGFFTGNDPKVFVNGSIKLNASVNNSEIIFEISTENDSASTKFPANEGEIRKILEGKFGKFIVITNIKKINYESSGYKIEKLKLPLKNSFNLTYFSNQNLLMSISTENLSMFFEKNASSYLGAKFNPINDFWIGGKINIQKATETNIFFEDKFSINPLYIEFNIDKPLNLEKMELNNILSNLYMKIGIGLKYYIDENVFIDISAFYDSLEIISGRLKLFHNNFGAVLYIDQNLNYGGGIYINW</sequence>
<keyword evidence="6" id="KW-1185">Reference proteome</keyword>